<dbReference type="EMBL" id="JH598169">
    <property type="status" value="NOT_ANNOTATED_CDS"/>
    <property type="molecule type" value="Genomic_DNA"/>
</dbReference>
<name>M4BDV4_HYAAE</name>
<protein>
    <submittedName>
        <fullName evidence="1">Uncharacterized protein</fullName>
    </submittedName>
</protein>
<evidence type="ECO:0000313" key="2">
    <source>
        <dbReference type="Proteomes" id="UP000011713"/>
    </source>
</evidence>
<dbReference type="STRING" id="559515.M4BDV4"/>
<dbReference type="Gene3D" id="1.25.40.10">
    <property type="entry name" value="Tetratricopeptide repeat domain"/>
    <property type="match status" value="1"/>
</dbReference>
<dbReference type="InterPro" id="IPR011990">
    <property type="entry name" value="TPR-like_helical_dom_sf"/>
</dbReference>
<dbReference type="eggNOG" id="KOG1585">
    <property type="taxonomic scope" value="Eukaryota"/>
</dbReference>
<accession>M4BDV4</accession>
<reference evidence="1" key="2">
    <citation type="submission" date="2015-06" db="UniProtKB">
        <authorList>
            <consortium name="EnsemblProtists"/>
        </authorList>
    </citation>
    <scope>IDENTIFICATION</scope>
    <source>
        <strain evidence="1">Emoy2</strain>
    </source>
</reference>
<keyword evidence="2" id="KW-1185">Reference proteome</keyword>
<dbReference type="InParanoid" id="M4BDV4"/>
<dbReference type="Proteomes" id="UP000011713">
    <property type="component" value="Unassembled WGS sequence"/>
</dbReference>
<organism evidence="1 2">
    <name type="scientific">Hyaloperonospora arabidopsidis (strain Emoy2)</name>
    <name type="common">Downy mildew agent</name>
    <name type="synonym">Peronospora arabidopsidis</name>
    <dbReference type="NCBI Taxonomy" id="559515"/>
    <lineage>
        <taxon>Eukaryota</taxon>
        <taxon>Sar</taxon>
        <taxon>Stramenopiles</taxon>
        <taxon>Oomycota</taxon>
        <taxon>Peronosporomycetes</taxon>
        <taxon>Peronosporales</taxon>
        <taxon>Peronosporaceae</taxon>
        <taxon>Hyaloperonospora</taxon>
    </lineage>
</organism>
<dbReference type="VEuPathDB" id="FungiDB:HpaG804472"/>
<evidence type="ECO:0000313" key="1">
    <source>
        <dbReference type="EnsemblProtists" id="HpaP804472"/>
    </source>
</evidence>
<dbReference type="HOGENOM" id="CLU_2268997_0_0_1"/>
<proteinExistence type="predicted"/>
<dbReference type="EnsemblProtists" id="HpaT804472">
    <property type="protein sequence ID" value="HpaP804472"/>
    <property type="gene ID" value="HpaG804472"/>
</dbReference>
<sequence length="103" mass="11313">MLVAWSSVDDVLPLCIYAYQCHNVHKCRLSRVILRLASGDVAAADALYAKCLQDDAFLSSNDCALAEDLARAFEMGSGDLLRGTGRKSGFFELDNRIGRVSRQ</sequence>
<dbReference type="AlphaFoldDB" id="M4BDV4"/>
<reference evidence="2" key="1">
    <citation type="journal article" date="2010" name="Science">
        <title>Signatures of adaptation to obligate biotrophy in the Hyaloperonospora arabidopsidis genome.</title>
        <authorList>
            <person name="Baxter L."/>
            <person name="Tripathy S."/>
            <person name="Ishaque N."/>
            <person name="Boot N."/>
            <person name="Cabral A."/>
            <person name="Kemen E."/>
            <person name="Thines M."/>
            <person name="Ah-Fong A."/>
            <person name="Anderson R."/>
            <person name="Badejoko W."/>
            <person name="Bittner-Eddy P."/>
            <person name="Boore J.L."/>
            <person name="Chibucos M.C."/>
            <person name="Coates M."/>
            <person name="Dehal P."/>
            <person name="Delehaunty K."/>
            <person name="Dong S."/>
            <person name="Downton P."/>
            <person name="Dumas B."/>
            <person name="Fabro G."/>
            <person name="Fronick C."/>
            <person name="Fuerstenberg S.I."/>
            <person name="Fulton L."/>
            <person name="Gaulin E."/>
            <person name="Govers F."/>
            <person name="Hughes L."/>
            <person name="Humphray S."/>
            <person name="Jiang R.H."/>
            <person name="Judelson H."/>
            <person name="Kamoun S."/>
            <person name="Kyung K."/>
            <person name="Meijer H."/>
            <person name="Minx P."/>
            <person name="Morris P."/>
            <person name="Nelson J."/>
            <person name="Phuntumart V."/>
            <person name="Qutob D."/>
            <person name="Rehmany A."/>
            <person name="Rougon-Cardoso A."/>
            <person name="Ryden P."/>
            <person name="Torto-Alalibo T."/>
            <person name="Studholme D."/>
            <person name="Wang Y."/>
            <person name="Win J."/>
            <person name="Wood J."/>
            <person name="Clifton S.W."/>
            <person name="Rogers J."/>
            <person name="Van den Ackerveken G."/>
            <person name="Jones J.D."/>
            <person name="McDowell J.M."/>
            <person name="Beynon J."/>
            <person name="Tyler B.M."/>
        </authorList>
    </citation>
    <scope>NUCLEOTIDE SEQUENCE [LARGE SCALE GENOMIC DNA]</scope>
    <source>
        <strain evidence="2">Emoy2</strain>
    </source>
</reference>